<feature type="domain" description="AAA" evidence="1">
    <location>
        <begin position="1"/>
        <end position="177"/>
    </location>
</feature>
<name>A0ABW4KYX7_9BURK</name>
<proteinExistence type="predicted"/>
<gene>
    <name evidence="2" type="ORF">ACFSF0_19115</name>
</gene>
<accession>A0ABW4KYX7</accession>
<dbReference type="Gene3D" id="3.40.50.300">
    <property type="entry name" value="P-loop containing nucleotide triphosphate hydrolases"/>
    <property type="match status" value="1"/>
</dbReference>
<dbReference type="PANTHER" id="PTHR13696:SF99">
    <property type="entry name" value="COBYRINIC ACID AC-DIAMIDE SYNTHASE"/>
    <property type="match status" value="1"/>
</dbReference>
<evidence type="ECO:0000259" key="1">
    <source>
        <dbReference type="Pfam" id="PF13614"/>
    </source>
</evidence>
<dbReference type="SUPFAM" id="SSF52540">
    <property type="entry name" value="P-loop containing nucleoside triphosphate hydrolases"/>
    <property type="match status" value="1"/>
</dbReference>
<dbReference type="Proteomes" id="UP001597304">
    <property type="component" value="Unassembled WGS sequence"/>
</dbReference>
<organism evidence="2 3">
    <name type="scientific">Ottowia flava</name>
    <dbReference type="NCBI Taxonomy" id="2675430"/>
    <lineage>
        <taxon>Bacteria</taxon>
        <taxon>Pseudomonadati</taxon>
        <taxon>Pseudomonadota</taxon>
        <taxon>Betaproteobacteria</taxon>
        <taxon>Burkholderiales</taxon>
        <taxon>Comamonadaceae</taxon>
        <taxon>Ottowia</taxon>
    </lineage>
</organism>
<dbReference type="CDD" id="cd02042">
    <property type="entry name" value="ParAB_family"/>
    <property type="match status" value="1"/>
</dbReference>
<dbReference type="InterPro" id="IPR050678">
    <property type="entry name" value="DNA_Partitioning_ATPase"/>
</dbReference>
<dbReference type="InterPro" id="IPR027417">
    <property type="entry name" value="P-loop_NTPase"/>
</dbReference>
<evidence type="ECO:0000313" key="2">
    <source>
        <dbReference type="EMBL" id="MFD1712713.1"/>
    </source>
</evidence>
<sequence>MKILTVANQKGGVGKTTLAVHLAYAAVEQGSKVLLVDFDLQGNLSLTFDHVPLVAEGLTASVLFGEDTPDVLRGMHSELRPGPMALIPADNELINVEKEDNGVLTNPAQALQQLSGLYDLCIIDTPPTLGNVLMGALTAANFVVTPVAVGLYELAGVEKLNSTFRAVRSNGLNPQLKHIGIVPMKTTSRSPAVVEALASLRSEYGDAVLPVELRERVSVRAAIASGKPVWYRTKGSGHLAAAREWKAACSEILRRIH</sequence>
<dbReference type="PIRSF" id="PIRSF009320">
    <property type="entry name" value="Nuc_binding_HP_1000"/>
    <property type="match status" value="1"/>
</dbReference>
<dbReference type="InterPro" id="IPR025669">
    <property type="entry name" value="AAA_dom"/>
</dbReference>
<dbReference type="EMBL" id="JBHUEJ010000046">
    <property type="protein sequence ID" value="MFD1712713.1"/>
    <property type="molecule type" value="Genomic_DNA"/>
</dbReference>
<comment type="caution">
    <text evidence="2">The sequence shown here is derived from an EMBL/GenBank/DDBJ whole genome shotgun (WGS) entry which is preliminary data.</text>
</comment>
<dbReference type="PANTHER" id="PTHR13696">
    <property type="entry name" value="P-LOOP CONTAINING NUCLEOSIDE TRIPHOSPHATE HYDROLASE"/>
    <property type="match status" value="1"/>
</dbReference>
<dbReference type="RefSeq" id="WP_147915007.1">
    <property type="nucleotide sequence ID" value="NZ_JBHUEJ010000046.1"/>
</dbReference>
<reference evidence="3" key="1">
    <citation type="journal article" date="2019" name="Int. J. Syst. Evol. Microbiol.">
        <title>The Global Catalogue of Microorganisms (GCM) 10K type strain sequencing project: providing services to taxonomists for standard genome sequencing and annotation.</title>
        <authorList>
            <consortium name="The Broad Institute Genomics Platform"/>
            <consortium name="The Broad Institute Genome Sequencing Center for Infectious Disease"/>
            <person name="Wu L."/>
            <person name="Ma J."/>
        </authorList>
    </citation>
    <scope>NUCLEOTIDE SEQUENCE [LARGE SCALE GENOMIC DNA]</scope>
    <source>
        <strain evidence="3">LMG 29247</strain>
    </source>
</reference>
<keyword evidence="3" id="KW-1185">Reference proteome</keyword>
<dbReference type="Pfam" id="PF13614">
    <property type="entry name" value="AAA_31"/>
    <property type="match status" value="1"/>
</dbReference>
<evidence type="ECO:0000313" key="3">
    <source>
        <dbReference type="Proteomes" id="UP001597304"/>
    </source>
</evidence>
<protein>
    <submittedName>
        <fullName evidence="2">ParA family protein</fullName>
    </submittedName>
</protein>